<dbReference type="RefSeq" id="WP_070927902.1">
    <property type="nucleotide sequence ID" value="NZ_CANMXG010000001.1"/>
</dbReference>
<evidence type="ECO:0008006" key="4">
    <source>
        <dbReference type="Google" id="ProtNLM"/>
    </source>
</evidence>
<reference evidence="2 3" key="1">
    <citation type="submission" date="2016-03" db="EMBL/GenBank/DDBJ databases">
        <title>Genome sequence of Providencia stuartii strain, isolated from the salivary glands of larval Lucilia sericata.</title>
        <authorList>
            <person name="Yuan Y."/>
            <person name="Zhang Y."/>
            <person name="Fu S."/>
            <person name="Crippen T.L."/>
            <person name="Visi D."/>
            <person name="Benbow M.E."/>
            <person name="Allen M."/>
            <person name="Tomberlin J.K."/>
            <person name="Sze S.-H."/>
            <person name="Tarone A.M."/>
        </authorList>
    </citation>
    <scope>NUCLEOTIDE SEQUENCE [LARGE SCALE GENOMIC DNA]</scope>
    <source>
        <strain evidence="2 3">Crippen</strain>
    </source>
</reference>
<evidence type="ECO:0000313" key="2">
    <source>
        <dbReference type="EMBL" id="OHT24138.1"/>
    </source>
</evidence>
<protein>
    <recommendedName>
        <fullName evidence="4">Fimbrial protein</fullName>
    </recommendedName>
</protein>
<name>A0A1S1HPW4_PROST</name>
<gene>
    <name evidence="2" type="ORF">A3Q29_19345</name>
    <name evidence="1" type="ORF">RG298_000556</name>
</gene>
<evidence type="ECO:0000313" key="3">
    <source>
        <dbReference type="Proteomes" id="UP000179588"/>
    </source>
</evidence>
<dbReference type="AlphaFoldDB" id="A0A1S1HPW4"/>
<keyword evidence="3" id="KW-1185">Reference proteome</keyword>
<organism evidence="2 3">
    <name type="scientific">Providencia stuartii</name>
    <dbReference type="NCBI Taxonomy" id="588"/>
    <lineage>
        <taxon>Bacteria</taxon>
        <taxon>Pseudomonadati</taxon>
        <taxon>Pseudomonadota</taxon>
        <taxon>Gammaproteobacteria</taxon>
        <taxon>Enterobacterales</taxon>
        <taxon>Morganellaceae</taxon>
        <taxon>Providencia</taxon>
    </lineage>
</organism>
<evidence type="ECO:0000313" key="1">
    <source>
        <dbReference type="EMBL" id="EMJ5132887.1"/>
    </source>
</evidence>
<proteinExistence type="predicted"/>
<dbReference type="EMBL" id="ABMABF030000001">
    <property type="protein sequence ID" value="EMJ5132887.1"/>
    <property type="molecule type" value="Genomic_DNA"/>
</dbReference>
<reference evidence="1" key="2">
    <citation type="submission" date="2024-02" db="EMBL/GenBank/DDBJ databases">
        <authorList>
            <consortium name="Clinical and Environmental Microbiology Branch: Whole genome sequencing antimicrobial resistance pathogens in the healthcare setting"/>
        </authorList>
    </citation>
    <scope>NUCLEOTIDE SEQUENCE</scope>
    <source>
        <strain evidence="1">2021GO-0154</strain>
    </source>
</reference>
<dbReference type="Proteomes" id="UP000179588">
    <property type="component" value="Unassembled WGS sequence"/>
</dbReference>
<comment type="caution">
    <text evidence="2">The sequence shown here is derived from an EMBL/GenBank/DDBJ whole genome shotgun (WGS) entry which is preliminary data.</text>
</comment>
<accession>A0A1S1HPW4</accession>
<dbReference type="OrthoDB" id="6458927at2"/>
<dbReference type="EMBL" id="LVIE01000167">
    <property type="protein sequence ID" value="OHT24138.1"/>
    <property type="molecule type" value="Genomic_DNA"/>
</dbReference>
<sequence>MKLTANKPSLMTLLFVITLSYFITYTAHAEKRNVIGSATITFVGAIVVPPCQVGTMGDKIETTCWSDRGKVETVKTSFKKLKTGTHELPNQKGTQSFKWIDQDKKLGMYTLDYN</sequence>